<evidence type="ECO:0000256" key="3">
    <source>
        <dbReference type="ARBA" id="ARBA00022723"/>
    </source>
</evidence>
<evidence type="ECO:0000256" key="1">
    <source>
        <dbReference type="ARBA" id="ARBA00008876"/>
    </source>
</evidence>
<evidence type="ECO:0000256" key="4">
    <source>
        <dbReference type="ARBA" id="ARBA00023004"/>
    </source>
</evidence>
<dbReference type="EC" id="4.2.1.32" evidence="8"/>
<dbReference type="InterPro" id="IPR051208">
    <property type="entry name" value="Class-I_Fumarase/Tartrate_DH"/>
</dbReference>
<dbReference type="PANTHER" id="PTHR30389:SF17">
    <property type="entry name" value="L(+)-TARTRATE DEHYDRATASE SUBUNIT ALPHA-RELATED"/>
    <property type="match status" value="1"/>
</dbReference>
<keyword evidence="4" id="KW-0408">Iron</keyword>
<evidence type="ECO:0000256" key="6">
    <source>
        <dbReference type="ARBA" id="ARBA00023239"/>
    </source>
</evidence>
<dbReference type="Pfam" id="PF05681">
    <property type="entry name" value="Fumerase"/>
    <property type="match status" value="1"/>
</dbReference>
<sequence length="300" mass="31448">MITQSAITEAMYEAIKLAATRMPPDVRAALERARAEEIEPMAKMHLDSSLANADAAERGEGLVCADTGFPLFFITAGSRTQIEGGFGSLRICAEKAVARATSECLLRPTMVDPLDRRNPGDNIGPGMPKIDLTFDGDGDGLDLIAAPKGGGSEIFGTFYRMLYPSDGLTGIKKFVLESIRNSCYAGKICPPAIIGVGIGGTADLCMTLSKKAALLRTVGSVNPDPRCAALEAELLAAARRLGLGPMGSRGINAVLAIHAATAMTHTAALPVAFNAQCLVGRRRRARIAADNAISYPGETA</sequence>
<dbReference type="GO" id="GO:0008730">
    <property type="term" value="F:L(+)-tartrate dehydratase activity"/>
    <property type="evidence" value="ECO:0007669"/>
    <property type="project" value="UniProtKB-EC"/>
</dbReference>
<keyword evidence="3" id="KW-0479">Metal-binding</keyword>
<dbReference type="EMBL" id="VSSQ01008677">
    <property type="protein sequence ID" value="MPM39533.1"/>
    <property type="molecule type" value="Genomic_DNA"/>
</dbReference>
<dbReference type="NCBIfam" id="TIGR00722">
    <property type="entry name" value="ttdA_fumA_fumB"/>
    <property type="match status" value="1"/>
</dbReference>
<reference evidence="8" key="1">
    <citation type="submission" date="2019-08" db="EMBL/GenBank/DDBJ databases">
        <authorList>
            <person name="Kucharzyk K."/>
            <person name="Murdoch R.W."/>
            <person name="Higgins S."/>
            <person name="Loffler F."/>
        </authorList>
    </citation>
    <scope>NUCLEOTIDE SEQUENCE</scope>
</reference>
<proteinExistence type="inferred from homology"/>
<dbReference type="AlphaFoldDB" id="A0A644ZLF6"/>
<dbReference type="GO" id="GO:0046872">
    <property type="term" value="F:metal ion binding"/>
    <property type="evidence" value="ECO:0007669"/>
    <property type="project" value="UniProtKB-KW"/>
</dbReference>
<evidence type="ECO:0000313" key="8">
    <source>
        <dbReference type="EMBL" id="MPM39533.1"/>
    </source>
</evidence>
<keyword evidence="2" id="KW-0004">4Fe-4S</keyword>
<organism evidence="8">
    <name type="scientific">bioreactor metagenome</name>
    <dbReference type="NCBI Taxonomy" id="1076179"/>
    <lineage>
        <taxon>unclassified sequences</taxon>
        <taxon>metagenomes</taxon>
        <taxon>ecological metagenomes</taxon>
    </lineage>
</organism>
<accession>A0A644ZLF6</accession>
<evidence type="ECO:0000256" key="5">
    <source>
        <dbReference type="ARBA" id="ARBA00023014"/>
    </source>
</evidence>
<protein>
    <submittedName>
        <fullName evidence="8">L(+)-tartrate dehydratase subunit alpha</fullName>
        <ecNumber evidence="8">4.2.1.32</ecNumber>
    </submittedName>
</protein>
<evidence type="ECO:0000256" key="2">
    <source>
        <dbReference type="ARBA" id="ARBA00022485"/>
    </source>
</evidence>
<dbReference type="GO" id="GO:0051539">
    <property type="term" value="F:4 iron, 4 sulfur cluster binding"/>
    <property type="evidence" value="ECO:0007669"/>
    <property type="project" value="UniProtKB-KW"/>
</dbReference>
<keyword evidence="5" id="KW-0411">Iron-sulfur</keyword>
<comment type="similarity">
    <text evidence="1">Belongs to the class-I fumarase family.</text>
</comment>
<feature type="domain" description="Fe-S hydro-lyase tartrate dehydratase alpha-type catalytic" evidence="7">
    <location>
        <begin position="9"/>
        <end position="285"/>
    </location>
</feature>
<dbReference type="InterPro" id="IPR004646">
    <property type="entry name" value="Fe-S_hydro-lyase_TtdA-typ_cat"/>
</dbReference>
<keyword evidence="6 8" id="KW-0456">Lyase</keyword>
<evidence type="ECO:0000259" key="7">
    <source>
        <dbReference type="Pfam" id="PF05681"/>
    </source>
</evidence>
<gene>
    <name evidence="8" type="primary">ttdA_19</name>
    <name evidence="8" type="ORF">SDC9_86167</name>
</gene>
<comment type="caution">
    <text evidence="8">The sequence shown here is derived from an EMBL/GenBank/DDBJ whole genome shotgun (WGS) entry which is preliminary data.</text>
</comment>
<dbReference type="PANTHER" id="PTHR30389">
    <property type="entry name" value="FUMARATE HYDRATASE-RELATED"/>
    <property type="match status" value="1"/>
</dbReference>
<name>A0A644ZLF6_9ZZZZ</name>